<dbReference type="Proteomes" id="UP001319200">
    <property type="component" value="Unassembled WGS sequence"/>
</dbReference>
<organism evidence="2 3">
    <name type="scientific">Chryseosolibacter histidini</name>
    <dbReference type="NCBI Taxonomy" id="2782349"/>
    <lineage>
        <taxon>Bacteria</taxon>
        <taxon>Pseudomonadati</taxon>
        <taxon>Bacteroidota</taxon>
        <taxon>Cytophagia</taxon>
        <taxon>Cytophagales</taxon>
        <taxon>Chryseotaleaceae</taxon>
        <taxon>Chryseosolibacter</taxon>
    </lineage>
</organism>
<dbReference type="Gene3D" id="2.30.30.40">
    <property type="entry name" value="SH3 Domains"/>
    <property type="match status" value="1"/>
</dbReference>
<dbReference type="Pfam" id="PF01510">
    <property type="entry name" value="Amidase_2"/>
    <property type="match status" value="1"/>
</dbReference>
<name>A0AAP2GSM4_9BACT</name>
<keyword evidence="3" id="KW-1185">Reference proteome</keyword>
<dbReference type="RefSeq" id="WP_254169495.1">
    <property type="nucleotide sequence ID" value="NZ_JAHESF010000048.1"/>
</dbReference>
<evidence type="ECO:0000259" key="1">
    <source>
        <dbReference type="PROSITE" id="PS51781"/>
    </source>
</evidence>
<dbReference type="AlphaFoldDB" id="A0AAP2GSM4"/>
<dbReference type="InterPro" id="IPR002502">
    <property type="entry name" value="Amidase_domain"/>
</dbReference>
<dbReference type="Gene3D" id="3.40.80.10">
    <property type="entry name" value="Peptidoglycan recognition protein-like"/>
    <property type="match status" value="1"/>
</dbReference>
<dbReference type="EMBL" id="JAHESF010000048">
    <property type="protein sequence ID" value="MBT1700807.1"/>
    <property type="molecule type" value="Genomic_DNA"/>
</dbReference>
<dbReference type="GO" id="GO:0008745">
    <property type="term" value="F:N-acetylmuramoyl-L-alanine amidase activity"/>
    <property type="evidence" value="ECO:0007669"/>
    <property type="project" value="UniProtKB-EC"/>
</dbReference>
<dbReference type="GO" id="GO:0009253">
    <property type="term" value="P:peptidoglycan catabolic process"/>
    <property type="evidence" value="ECO:0007669"/>
    <property type="project" value="InterPro"/>
</dbReference>
<gene>
    <name evidence="2" type="ORF">KK083_28205</name>
</gene>
<accession>A0AAP2GSM4</accession>
<evidence type="ECO:0000313" key="3">
    <source>
        <dbReference type="Proteomes" id="UP001319200"/>
    </source>
</evidence>
<protein>
    <submittedName>
        <fullName evidence="2">N-acetylmuramoyl-L-alanine amidase</fullName>
        <ecNumber evidence="2">3.5.1.28</ecNumber>
    </submittedName>
</protein>
<comment type="caution">
    <text evidence="2">The sequence shown here is derived from an EMBL/GenBank/DDBJ whole genome shotgun (WGS) entry which is preliminary data.</text>
</comment>
<sequence length="274" mass="31051">MKTKGKFVLFTLSEFKEYLATLDTTRLRKITHIQTHHTYSPSYKHFDGTNHFERLEAMEKYHVEERDFSEIGQHFTTFPDGTIAVCRDLTKLPACIKGFNTGGICIEHLGNFDTGNDALTPEHRNTILKMTALLCLKFRLEVNTKSVVYHHWFRLSDGFRDNGLNDPTLMDHKTCPGTGFFGGNKVEHAEANFIPLIAREYTMYANQALAATVAAPRKGIVNTESLNIRSGPGLNFGKTGRLSRGTEVTILQSTGEWKKIGDDQWVFGEYLQLR</sequence>
<dbReference type="Pfam" id="PF08239">
    <property type="entry name" value="SH3_3"/>
    <property type="match status" value="1"/>
</dbReference>
<dbReference type="InterPro" id="IPR036505">
    <property type="entry name" value="Amidase/PGRP_sf"/>
</dbReference>
<reference evidence="2 3" key="1">
    <citation type="submission" date="2021-05" db="EMBL/GenBank/DDBJ databases">
        <title>A Polyphasic approach of four new species of the genus Ohtaekwangia: Ohtaekwangia histidinii sp. nov., Ohtaekwangia cretensis sp. nov., Ohtaekwangia indiensis sp. nov., Ohtaekwangia reichenbachii sp. nov. from diverse environment.</title>
        <authorList>
            <person name="Octaviana S."/>
        </authorList>
    </citation>
    <scope>NUCLEOTIDE SEQUENCE [LARGE SCALE GENOMIC DNA]</scope>
    <source>
        <strain evidence="2 3">PWU4</strain>
    </source>
</reference>
<feature type="domain" description="SH3b" evidence="1">
    <location>
        <begin position="216"/>
        <end position="274"/>
    </location>
</feature>
<dbReference type="PROSITE" id="PS51781">
    <property type="entry name" value="SH3B"/>
    <property type="match status" value="1"/>
</dbReference>
<dbReference type="SMART" id="SM00287">
    <property type="entry name" value="SH3b"/>
    <property type="match status" value="1"/>
</dbReference>
<dbReference type="SUPFAM" id="SSF55846">
    <property type="entry name" value="N-acetylmuramoyl-L-alanine amidase-like"/>
    <property type="match status" value="1"/>
</dbReference>
<evidence type="ECO:0000313" key="2">
    <source>
        <dbReference type="EMBL" id="MBT1700807.1"/>
    </source>
</evidence>
<dbReference type="InterPro" id="IPR003646">
    <property type="entry name" value="SH3-like_bac-type"/>
</dbReference>
<dbReference type="EC" id="3.5.1.28" evidence="2"/>
<proteinExistence type="predicted"/>
<keyword evidence="2" id="KW-0378">Hydrolase</keyword>